<reference evidence="1 2" key="1">
    <citation type="submission" date="2019-01" db="EMBL/GenBank/DDBJ databases">
        <title>Bacillus sp. M5HDSG1-1, whole genome shotgun sequence.</title>
        <authorList>
            <person name="Tuo L."/>
        </authorList>
    </citation>
    <scope>NUCLEOTIDE SEQUENCE [LARGE SCALE GENOMIC DNA]</scope>
    <source>
        <strain evidence="1 2">M5HDSG1-1</strain>
    </source>
</reference>
<dbReference type="Proteomes" id="UP000288024">
    <property type="component" value="Unassembled WGS sequence"/>
</dbReference>
<protein>
    <submittedName>
        <fullName evidence="1">Uncharacterized protein</fullName>
    </submittedName>
</protein>
<organism evidence="1 2">
    <name type="scientific">Niallia taxi</name>
    <dbReference type="NCBI Taxonomy" id="2499688"/>
    <lineage>
        <taxon>Bacteria</taxon>
        <taxon>Bacillati</taxon>
        <taxon>Bacillota</taxon>
        <taxon>Bacilli</taxon>
        <taxon>Bacillales</taxon>
        <taxon>Bacillaceae</taxon>
        <taxon>Niallia</taxon>
    </lineage>
</organism>
<accession>A0A437K3X0</accession>
<dbReference type="PROSITE" id="PS51257">
    <property type="entry name" value="PROKAR_LIPOPROTEIN"/>
    <property type="match status" value="1"/>
</dbReference>
<sequence length="88" mass="10334">MLELGLRILDRLGTKENITFGSVYVALGCIYKLEEQIQYVRKFAEIDQDYVMTLRKYVERESKRTGDLEIAKSWLKAIRIVAFENNDN</sequence>
<evidence type="ECO:0000313" key="2">
    <source>
        <dbReference type="Proteomes" id="UP000288024"/>
    </source>
</evidence>
<dbReference type="RefSeq" id="WP_127742290.1">
    <property type="nucleotide sequence ID" value="NZ_CAJCKN010000031.1"/>
</dbReference>
<proteinExistence type="predicted"/>
<comment type="caution">
    <text evidence="1">The sequence shown here is derived from an EMBL/GenBank/DDBJ whole genome shotgun (WGS) entry which is preliminary data.</text>
</comment>
<evidence type="ECO:0000313" key="1">
    <source>
        <dbReference type="EMBL" id="RVT57022.1"/>
    </source>
</evidence>
<gene>
    <name evidence="1" type="ORF">EM808_25820</name>
</gene>
<name>A0A437K3X0_9BACI</name>
<dbReference type="GeneID" id="87619984"/>
<dbReference type="AlphaFoldDB" id="A0A437K3X0"/>
<dbReference type="EMBL" id="RZTZ01000020">
    <property type="protein sequence ID" value="RVT57022.1"/>
    <property type="molecule type" value="Genomic_DNA"/>
</dbReference>
<keyword evidence="2" id="KW-1185">Reference proteome</keyword>